<sequence length="50" mass="5494">QRVGELCDEVAMSNVPDFGMQELSHGALGKPPTGPIFSRFQRLTSQDFAQ</sequence>
<evidence type="ECO:0000313" key="2">
    <source>
        <dbReference type="Proteomes" id="UP000824469"/>
    </source>
</evidence>
<protein>
    <submittedName>
        <fullName evidence="1">Uncharacterized protein</fullName>
    </submittedName>
</protein>
<accession>A0AA38C286</accession>
<keyword evidence="2" id="KW-1185">Reference proteome</keyword>
<dbReference type="Proteomes" id="UP000824469">
    <property type="component" value="Unassembled WGS sequence"/>
</dbReference>
<reference evidence="1 2" key="1">
    <citation type="journal article" date="2021" name="Nat. Plants">
        <title>The Taxus genome provides insights into paclitaxel biosynthesis.</title>
        <authorList>
            <person name="Xiong X."/>
            <person name="Gou J."/>
            <person name="Liao Q."/>
            <person name="Li Y."/>
            <person name="Zhou Q."/>
            <person name="Bi G."/>
            <person name="Li C."/>
            <person name="Du R."/>
            <person name="Wang X."/>
            <person name="Sun T."/>
            <person name="Guo L."/>
            <person name="Liang H."/>
            <person name="Lu P."/>
            <person name="Wu Y."/>
            <person name="Zhang Z."/>
            <person name="Ro D.K."/>
            <person name="Shang Y."/>
            <person name="Huang S."/>
            <person name="Yan J."/>
        </authorList>
    </citation>
    <scope>NUCLEOTIDE SEQUENCE [LARGE SCALE GENOMIC DNA]</scope>
    <source>
        <strain evidence="1">Ta-2019</strain>
    </source>
</reference>
<comment type="caution">
    <text evidence="1">The sequence shown here is derived from an EMBL/GenBank/DDBJ whole genome shotgun (WGS) entry which is preliminary data.</text>
</comment>
<feature type="non-terminal residue" evidence="1">
    <location>
        <position position="1"/>
    </location>
</feature>
<dbReference type="EMBL" id="JAHRHJ020002237">
    <property type="protein sequence ID" value="KAH9292805.1"/>
    <property type="molecule type" value="Genomic_DNA"/>
</dbReference>
<name>A0AA38C286_TAXCH</name>
<gene>
    <name evidence="1" type="ORF">KI387_042009</name>
</gene>
<organism evidence="1 2">
    <name type="scientific">Taxus chinensis</name>
    <name type="common">Chinese yew</name>
    <name type="synonym">Taxus wallichiana var. chinensis</name>
    <dbReference type="NCBI Taxonomy" id="29808"/>
    <lineage>
        <taxon>Eukaryota</taxon>
        <taxon>Viridiplantae</taxon>
        <taxon>Streptophyta</taxon>
        <taxon>Embryophyta</taxon>
        <taxon>Tracheophyta</taxon>
        <taxon>Spermatophyta</taxon>
        <taxon>Pinopsida</taxon>
        <taxon>Pinidae</taxon>
        <taxon>Conifers II</taxon>
        <taxon>Cupressales</taxon>
        <taxon>Taxaceae</taxon>
        <taxon>Taxus</taxon>
    </lineage>
</organism>
<dbReference type="AlphaFoldDB" id="A0AA38C286"/>
<feature type="non-terminal residue" evidence="1">
    <location>
        <position position="50"/>
    </location>
</feature>
<proteinExistence type="predicted"/>
<evidence type="ECO:0000313" key="1">
    <source>
        <dbReference type="EMBL" id="KAH9292805.1"/>
    </source>
</evidence>